<dbReference type="EMBL" id="MT143198">
    <property type="protein sequence ID" value="QJA94033.1"/>
    <property type="molecule type" value="Genomic_DNA"/>
</dbReference>
<accession>A0A6M3LHT3</accession>
<evidence type="ECO:0000313" key="1">
    <source>
        <dbReference type="EMBL" id="QJA94033.1"/>
    </source>
</evidence>
<dbReference type="AlphaFoldDB" id="A0A6M3LHT3"/>
<organism evidence="1">
    <name type="scientific">viral metagenome</name>
    <dbReference type="NCBI Taxonomy" id="1070528"/>
    <lineage>
        <taxon>unclassified sequences</taxon>
        <taxon>metagenomes</taxon>
        <taxon>organismal metagenomes</taxon>
    </lineage>
</organism>
<gene>
    <name evidence="1" type="ORF">MM415B04022_0002</name>
</gene>
<reference evidence="1" key="1">
    <citation type="submission" date="2020-03" db="EMBL/GenBank/DDBJ databases">
        <title>The deep terrestrial virosphere.</title>
        <authorList>
            <person name="Holmfeldt K."/>
            <person name="Nilsson E."/>
            <person name="Simone D."/>
            <person name="Lopez-Fernandez M."/>
            <person name="Wu X."/>
            <person name="de Brujin I."/>
            <person name="Lundin D."/>
            <person name="Andersson A."/>
            <person name="Bertilsson S."/>
            <person name="Dopson M."/>
        </authorList>
    </citation>
    <scope>NUCLEOTIDE SEQUENCE</scope>
    <source>
        <strain evidence="1">MM415B04022</strain>
    </source>
</reference>
<proteinExistence type="predicted"/>
<sequence>MDKIFCMLKRVHATEGKIVEALILTYDMGFEDGMNNLTDREAYRRGYTSGYYYRRYIEEEDSNERTRPW</sequence>
<name>A0A6M3LHT3_9ZZZZ</name>
<protein>
    <submittedName>
        <fullName evidence="1">Uncharacterized protein</fullName>
    </submittedName>
</protein>